<accession>A0A0G4E9P0</accession>
<organism evidence="2 3">
    <name type="scientific">Vitrella brassicaformis (strain CCMP3155)</name>
    <dbReference type="NCBI Taxonomy" id="1169540"/>
    <lineage>
        <taxon>Eukaryota</taxon>
        <taxon>Sar</taxon>
        <taxon>Alveolata</taxon>
        <taxon>Colpodellida</taxon>
        <taxon>Vitrellaceae</taxon>
        <taxon>Vitrella</taxon>
    </lineage>
</organism>
<dbReference type="EMBL" id="CDMY01000091">
    <property type="protein sequence ID" value="CEL92629.1"/>
    <property type="molecule type" value="Genomic_DNA"/>
</dbReference>
<proteinExistence type="predicted"/>
<dbReference type="InParanoid" id="A0A0G4E9P0"/>
<sequence>MPSAALEEHSDDEVKYLSGEVLDGLDFIHTMKLTSRTEESTLISGAPLGDHFVRPAKADIKMLDRITRRQLEMDLLELIVNHHYLGGKLLKAEEYLRTGGDRFAVQRTRLLAAEREVQELRRQLEELRARQQQQQVGMAAPCVQGGRDRQALTVIDAVI</sequence>
<dbReference type="AlphaFoldDB" id="A0A0G4E9P0"/>
<dbReference type="Proteomes" id="UP000041254">
    <property type="component" value="Unassembled WGS sequence"/>
</dbReference>
<reference evidence="2 3" key="1">
    <citation type="submission" date="2014-11" db="EMBL/GenBank/DDBJ databases">
        <authorList>
            <person name="Zhu J."/>
            <person name="Qi W."/>
            <person name="Song R."/>
        </authorList>
    </citation>
    <scope>NUCLEOTIDE SEQUENCE [LARGE SCALE GENOMIC DNA]</scope>
</reference>
<gene>
    <name evidence="2" type="ORF">Vbra_6907</name>
</gene>
<feature type="coiled-coil region" evidence="1">
    <location>
        <begin position="103"/>
        <end position="137"/>
    </location>
</feature>
<evidence type="ECO:0000313" key="2">
    <source>
        <dbReference type="EMBL" id="CEL92629.1"/>
    </source>
</evidence>
<protein>
    <submittedName>
        <fullName evidence="2">Uncharacterized protein</fullName>
    </submittedName>
</protein>
<name>A0A0G4E9P0_VITBC</name>
<keyword evidence="1" id="KW-0175">Coiled coil</keyword>
<evidence type="ECO:0000313" key="3">
    <source>
        <dbReference type="Proteomes" id="UP000041254"/>
    </source>
</evidence>
<dbReference type="VEuPathDB" id="CryptoDB:Vbra_6907"/>
<keyword evidence="3" id="KW-1185">Reference proteome</keyword>
<evidence type="ECO:0000256" key="1">
    <source>
        <dbReference type="SAM" id="Coils"/>
    </source>
</evidence>